<evidence type="ECO:0000256" key="5">
    <source>
        <dbReference type="SAM" id="MobiDB-lite"/>
    </source>
</evidence>
<dbReference type="SUPFAM" id="SSF56300">
    <property type="entry name" value="Metallo-dependent phosphatases"/>
    <property type="match status" value="1"/>
</dbReference>
<dbReference type="InterPro" id="IPR011498">
    <property type="entry name" value="Kelch_2"/>
</dbReference>
<dbReference type="Gene3D" id="3.60.21.10">
    <property type="match status" value="1"/>
</dbReference>
<dbReference type="PRINTS" id="PR00114">
    <property type="entry name" value="STPHPHTASE"/>
</dbReference>
<dbReference type="RefSeq" id="XP_028868041.1">
    <property type="nucleotide sequence ID" value="XM_029012208.1"/>
</dbReference>
<proteinExistence type="inferred from homology"/>
<feature type="compositionally biased region" description="Polar residues" evidence="5">
    <location>
        <begin position="1691"/>
        <end position="1710"/>
    </location>
</feature>
<evidence type="ECO:0000256" key="2">
    <source>
        <dbReference type="ARBA" id="ARBA00022737"/>
    </source>
</evidence>
<comment type="similarity">
    <text evidence="1">Belongs to the proteasome subunit S1 family.</text>
</comment>
<evidence type="ECO:0000313" key="7">
    <source>
        <dbReference type="EMBL" id="GBE61798.1"/>
    </source>
</evidence>
<gene>
    <name evidence="7" type="ORF">BOVATA_032910</name>
</gene>
<dbReference type="Pfam" id="PF24681">
    <property type="entry name" value="Kelch_KLHDC2_KLHL20_DRC7"/>
    <property type="match status" value="1"/>
</dbReference>
<dbReference type="GO" id="GO:0004722">
    <property type="term" value="F:protein serine/threonine phosphatase activity"/>
    <property type="evidence" value="ECO:0007669"/>
    <property type="project" value="UniProtKB-EC"/>
</dbReference>
<dbReference type="EC" id="3.1.3.16" evidence="4"/>
<dbReference type="OrthoDB" id="261572at2759"/>
<dbReference type="Gene3D" id="2.120.10.80">
    <property type="entry name" value="Kelch-type beta propeller"/>
    <property type="match status" value="2"/>
</dbReference>
<dbReference type="Pfam" id="PF21505">
    <property type="entry name" value="RPN2_N"/>
    <property type="match status" value="1"/>
</dbReference>
<keyword evidence="8" id="KW-1185">Reference proteome</keyword>
<dbReference type="Pfam" id="PF13646">
    <property type="entry name" value="HEAT_2"/>
    <property type="match status" value="1"/>
</dbReference>
<dbReference type="PANTHER" id="PTHR10943:SF2">
    <property type="entry name" value="26S PROTEASOME NON-ATPASE REGULATORY SUBUNIT 1"/>
    <property type="match status" value="1"/>
</dbReference>
<dbReference type="PROSITE" id="PS00125">
    <property type="entry name" value="SER_THR_PHOSPHATASE"/>
    <property type="match status" value="1"/>
</dbReference>
<sequence length="1781" mass="196361">MAYQRVVSLQGDLAPARFGHTTTAVGGGKVILFGGAVGGKAALRGFDGESDVGRYTITADLYLFDLVNNVSTKLESENTPSPRAAHAAACVESMQVVVFGGATGGGSLSSDELYLLDLRREKHLSWITVPTTGRSPGRRYGHTMVFCKPNLIVIGGNDGQQASNDVWFLNVEKSPFCWVEVVFPPTLKQPPKRVYHSADLCREGPAATMIVIFGGRSSDNRSLNDIWGLRQHRDSTWDWMEAPVRFVSVPEPRYQHSSCFIGTKLVIIGGRNDNDFNKPLSISAYDTETLEWFNISAIHRFRHSSWSFGGQIYVFGGFSHQTQKHPTSELRAVDCQEAFADFVKASKDPTGMARLGTPGVAVGVPKAPMQQAMPQIKPAEREIRLSSHAHAVHENVSDFSYLVRKISIDKLEEEGRKINKPEARAQLRWQHDDGDTVYDRVIRALLNPNFSNEHVTMSYNETLFPVPYEDVQALCQMVCATFVRVYFAGLSDRQAGGDGAETEGAHKSFAVYGDIHGQYYDLMRLFRLYKCPLEESLAESIGAVGDIDSNDYLFLGDYVDRGSNNLEVICLLFALKCKYPTQIHMLRGNHEDPGINAIYGFQDECRRRLREECENPYSCWNSVNKIFEMLPLGALIEKKILCVHGGIGKTINHVSDIEGIVRPITVAPVPKNEQDQKILDILWSDPTDSDAVLGTIPNEVRDPDKVGHIVKFGPDRVHKFLTANDLQLIIRAHECVMDGFERFAGGRLITLFSGRRLLPLQHSIAATNYCNHYKNAGALLFIRRDLTIVPKLIYPSNADNKNAETCSADPVLALLHERDDASRELGLVQLDSIVDTFWPEIADSLPTIEYIYEDPHFRARDLAALVASKVYFNLQDYAKALHYALAAGDRFDPQGRSEYANIIVAKAVDEYIRSRQEAQDGSTPRLNASLEPTSQAPLEALVTRLINMSVEAGDEHHAIGIALDARRLDLLLKILKESANCCELVSYTMGLMEGVLNPDFCAPLYDSIRDLLLAMPKDMLVNQYHNLVTCLYKVNNHEQMAQLLLDMVNHDDHLRAYQVCYDLVDIGDQKFLKALKESSILAVEGNFMIDRVKRILSGTSTTELHLEFLHRKNHTDLMLLEHYMNSVDQRNSVAHNAVVLAHAIMQAGTCCDVFLRDNLNWLAKASNWAKFTATASIGVVHKGYVKHYKKVLASYLPGETPNSSHAYSEGGSLYATGLILSNRFDSEAAEMMLGHLRNDTAEEALHHGAALGLGLVCMGQCDPLIYEDLKATLYRNSAVSGQAAAIAIGLLMMGSGNLEVLDTLYAFCADTQHEKIVRACSLAIAMVLYRCEKNASIMITKLTHDNDPVVRYGGMFTYAMAYCGTGSSKALKDLLYAAVSDVSDDVRRAAVIALGFVLCNTPEEVPKVLKLLVASYNPHVRYGAAIALGISCAAFPQPDVVRLLHSLSSDRSDFVRQGAFIALGLVLQQSNAETSNDVMQVRDLFRSVAGEKHQDIIAKFGAIVGAGLMDAGGQNCVASLYTGRGNMRREAVVGFLMFAQYWYWHSFMHFVCLTFQPTCLIGINNDLQIPTGYKVLCTAPPKSFDYIPHFTDEPTEQKKAEVTAVLSISAKRRAWLTNSRSSDQLGGKGDKSDTKAGADDATPTTSERQSHGTESSSAAGEADQPAQESPEGGNAELSGDVVMANGDEQGSDSTASATTGDKAAEQSTGVQTLLENPCRLIPRQAAYCSVPPNSRYVPAFPDRRQGIVLLRDTAPGEPEEYVACESEQPEAPPFTPFEYKG</sequence>
<name>A0A2H6KFM5_9APIC</name>
<dbReference type="InterPro" id="IPR016024">
    <property type="entry name" value="ARM-type_fold"/>
</dbReference>
<dbReference type="InterPro" id="IPR006186">
    <property type="entry name" value="Ser/Thr-sp_prot-phosphatase"/>
</dbReference>
<dbReference type="SUPFAM" id="SSF50965">
    <property type="entry name" value="Galactose oxidase, central domain"/>
    <property type="match status" value="1"/>
</dbReference>
<dbReference type="InterPro" id="IPR029052">
    <property type="entry name" value="Metallo-depent_PP-like"/>
</dbReference>
<dbReference type="InterPro" id="IPR048570">
    <property type="entry name" value="PSMD1_RPN2_N"/>
</dbReference>
<dbReference type="GO" id="GO:0008540">
    <property type="term" value="C:proteasome regulatory particle, base subcomplex"/>
    <property type="evidence" value="ECO:0007669"/>
    <property type="project" value="TreeGrafter"/>
</dbReference>
<dbReference type="Gene3D" id="1.25.10.10">
    <property type="entry name" value="Leucine-rich Repeat Variant"/>
    <property type="match status" value="1"/>
</dbReference>
<feature type="compositionally biased region" description="Polar residues" evidence="5">
    <location>
        <begin position="1642"/>
        <end position="1658"/>
    </location>
</feature>
<dbReference type="Pfam" id="PF01851">
    <property type="entry name" value="PC_rep"/>
    <property type="match status" value="1"/>
</dbReference>
<dbReference type="FunFam" id="1.25.10.10:FF:000017">
    <property type="entry name" value="26S proteasome non-ATPase regulatory subunit 1"/>
    <property type="match status" value="1"/>
</dbReference>
<evidence type="ECO:0000256" key="1">
    <source>
        <dbReference type="ARBA" id="ARBA00006308"/>
    </source>
</evidence>
<comment type="catalytic activity">
    <reaction evidence="4">
        <text>O-phospho-L-threonyl-[protein] + H2O = L-threonyl-[protein] + phosphate</text>
        <dbReference type="Rhea" id="RHEA:47004"/>
        <dbReference type="Rhea" id="RHEA-COMP:11060"/>
        <dbReference type="Rhea" id="RHEA-COMP:11605"/>
        <dbReference type="ChEBI" id="CHEBI:15377"/>
        <dbReference type="ChEBI" id="CHEBI:30013"/>
        <dbReference type="ChEBI" id="CHEBI:43474"/>
        <dbReference type="ChEBI" id="CHEBI:61977"/>
        <dbReference type="EC" id="3.1.3.16"/>
    </reaction>
</comment>
<feature type="compositionally biased region" description="Basic and acidic residues" evidence="5">
    <location>
        <begin position="1628"/>
        <end position="1638"/>
    </location>
</feature>
<reference evidence="7 8" key="1">
    <citation type="journal article" date="2017" name="BMC Genomics">
        <title>Whole-genome assembly of Babesia ovata and comparative genomics between closely related pathogens.</title>
        <authorList>
            <person name="Yamagishi J."/>
            <person name="Asada M."/>
            <person name="Hakimi H."/>
            <person name="Tanaka T.Q."/>
            <person name="Sugimoto C."/>
            <person name="Kawazu S."/>
        </authorList>
    </citation>
    <scope>NUCLEOTIDE SEQUENCE [LARGE SCALE GENOMIC DNA]</scope>
    <source>
        <strain evidence="7 8">Miyake</strain>
    </source>
</reference>
<dbReference type="SUPFAM" id="SSF117281">
    <property type="entry name" value="Kelch motif"/>
    <property type="match status" value="1"/>
</dbReference>
<evidence type="ECO:0000256" key="3">
    <source>
        <dbReference type="ARBA" id="ARBA00022942"/>
    </source>
</evidence>
<comment type="caution">
    <text evidence="7">The sequence shown here is derived from an EMBL/GenBank/DDBJ whole genome shotgun (WGS) entry which is preliminary data.</text>
</comment>
<dbReference type="SUPFAM" id="SSF48371">
    <property type="entry name" value="ARM repeat"/>
    <property type="match status" value="1"/>
</dbReference>
<dbReference type="SMART" id="SM00156">
    <property type="entry name" value="PP2Ac"/>
    <property type="match status" value="1"/>
</dbReference>
<keyword evidence="2" id="KW-0677">Repeat</keyword>
<dbReference type="InterPro" id="IPR002015">
    <property type="entry name" value="Proteasome/cyclosome_rpt"/>
</dbReference>
<dbReference type="GeneID" id="39875568"/>
<evidence type="ECO:0000313" key="8">
    <source>
        <dbReference type="Proteomes" id="UP000236319"/>
    </source>
</evidence>
<feature type="region of interest" description="Disordered" evidence="5">
    <location>
        <begin position="1761"/>
        <end position="1781"/>
    </location>
</feature>
<accession>A0A2H6KFM5</accession>
<dbReference type="Proteomes" id="UP000236319">
    <property type="component" value="Unassembled WGS sequence"/>
</dbReference>
<dbReference type="Pfam" id="PF00149">
    <property type="entry name" value="Metallophos"/>
    <property type="match status" value="1"/>
</dbReference>
<dbReference type="InterPro" id="IPR040623">
    <property type="entry name" value="RPN2_C"/>
</dbReference>
<dbReference type="GO" id="GO:0043161">
    <property type="term" value="P:proteasome-mediated ubiquitin-dependent protein catabolic process"/>
    <property type="evidence" value="ECO:0007669"/>
    <property type="project" value="TreeGrafter"/>
</dbReference>
<organism evidence="7 8">
    <name type="scientific">Babesia ovata</name>
    <dbReference type="NCBI Taxonomy" id="189622"/>
    <lineage>
        <taxon>Eukaryota</taxon>
        <taxon>Sar</taxon>
        <taxon>Alveolata</taxon>
        <taxon>Apicomplexa</taxon>
        <taxon>Aconoidasida</taxon>
        <taxon>Piroplasmida</taxon>
        <taxon>Babesiidae</taxon>
        <taxon>Babesia</taxon>
    </lineage>
</organism>
<dbReference type="GO" id="GO:0005634">
    <property type="term" value="C:nucleus"/>
    <property type="evidence" value="ECO:0007669"/>
    <property type="project" value="TreeGrafter"/>
</dbReference>
<evidence type="ECO:0000259" key="6">
    <source>
        <dbReference type="PROSITE" id="PS00125"/>
    </source>
</evidence>
<keyword evidence="3" id="KW-0647">Proteasome</keyword>
<dbReference type="PANTHER" id="PTHR10943">
    <property type="entry name" value="26S PROTEASOME NON-ATPASE REGULATORY SUBUNIT"/>
    <property type="match status" value="1"/>
</dbReference>
<keyword evidence="4" id="KW-0378">Hydrolase</keyword>
<protein>
    <recommendedName>
        <fullName evidence="4">Serine/threonine-protein phosphatase</fullName>
        <ecNumber evidence="4">3.1.3.16</ecNumber>
    </recommendedName>
</protein>
<evidence type="ECO:0000256" key="4">
    <source>
        <dbReference type="RuleBase" id="RU004273"/>
    </source>
</evidence>
<dbReference type="Pfam" id="PF07646">
    <property type="entry name" value="Kelch_2"/>
    <property type="match status" value="1"/>
</dbReference>
<dbReference type="InterPro" id="IPR015915">
    <property type="entry name" value="Kelch-typ_b-propeller"/>
</dbReference>
<dbReference type="InterPro" id="IPR011989">
    <property type="entry name" value="ARM-like"/>
</dbReference>
<dbReference type="EMBL" id="BDSA01000003">
    <property type="protein sequence ID" value="GBE61798.1"/>
    <property type="molecule type" value="Genomic_DNA"/>
</dbReference>
<dbReference type="InterPro" id="IPR011043">
    <property type="entry name" value="Gal_Oxase/kelch_b-propeller"/>
</dbReference>
<comment type="similarity">
    <text evidence="4">Belongs to the PPP phosphatase family.</text>
</comment>
<dbReference type="Pfam" id="PF18004">
    <property type="entry name" value="RPN2_C"/>
    <property type="match status" value="1"/>
</dbReference>
<dbReference type="InterPro" id="IPR004843">
    <property type="entry name" value="Calcineurin-like_PHP"/>
</dbReference>
<dbReference type="VEuPathDB" id="PiroplasmaDB:BOVATA_032910"/>
<dbReference type="GO" id="GO:0034515">
    <property type="term" value="C:proteasome storage granule"/>
    <property type="evidence" value="ECO:0007669"/>
    <property type="project" value="TreeGrafter"/>
</dbReference>
<feature type="region of interest" description="Disordered" evidence="5">
    <location>
        <begin position="1618"/>
        <end position="1710"/>
    </location>
</feature>
<feature type="domain" description="Serine/threonine specific protein phosphatases" evidence="6">
    <location>
        <begin position="586"/>
        <end position="591"/>
    </location>
</feature>